<accession>A0ABS8SPL1</accession>
<name>A0ABS8SPL1_DATST</name>
<evidence type="ECO:0000313" key="2">
    <source>
        <dbReference type="Proteomes" id="UP000823775"/>
    </source>
</evidence>
<sequence>MKKNSNSKSGRDLQSLVEAIKSSDVVENRVELLDELGELNLTEKSEVASLIESLQTSPVLTFLNAN</sequence>
<dbReference type="EMBL" id="JACEIK010000652">
    <property type="protein sequence ID" value="MCD7460434.1"/>
    <property type="molecule type" value="Genomic_DNA"/>
</dbReference>
<reference evidence="1 2" key="1">
    <citation type="journal article" date="2021" name="BMC Genomics">
        <title>Datura genome reveals duplications of psychoactive alkaloid biosynthetic genes and high mutation rate following tissue culture.</title>
        <authorList>
            <person name="Rajewski A."/>
            <person name="Carter-House D."/>
            <person name="Stajich J."/>
            <person name="Litt A."/>
        </authorList>
    </citation>
    <scope>NUCLEOTIDE SEQUENCE [LARGE SCALE GENOMIC DNA]</scope>
    <source>
        <strain evidence="1">AR-01</strain>
    </source>
</reference>
<dbReference type="PANTHER" id="PTHR36702">
    <property type="entry name" value="HOLLIDAY JUNCTION RESOLVASE"/>
    <property type="match status" value="1"/>
</dbReference>
<organism evidence="1 2">
    <name type="scientific">Datura stramonium</name>
    <name type="common">Jimsonweed</name>
    <name type="synonym">Common thornapple</name>
    <dbReference type="NCBI Taxonomy" id="4076"/>
    <lineage>
        <taxon>Eukaryota</taxon>
        <taxon>Viridiplantae</taxon>
        <taxon>Streptophyta</taxon>
        <taxon>Embryophyta</taxon>
        <taxon>Tracheophyta</taxon>
        <taxon>Spermatophyta</taxon>
        <taxon>Magnoliopsida</taxon>
        <taxon>eudicotyledons</taxon>
        <taxon>Gunneridae</taxon>
        <taxon>Pentapetalae</taxon>
        <taxon>asterids</taxon>
        <taxon>lamiids</taxon>
        <taxon>Solanales</taxon>
        <taxon>Solanaceae</taxon>
        <taxon>Solanoideae</taxon>
        <taxon>Datureae</taxon>
        <taxon>Datura</taxon>
    </lineage>
</organism>
<dbReference type="Proteomes" id="UP000823775">
    <property type="component" value="Unassembled WGS sequence"/>
</dbReference>
<gene>
    <name evidence="1" type="ORF">HAX54_043530</name>
</gene>
<keyword evidence="2" id="KW-1185">Reference proteome</keyword>
<protein>
    <submittedName>
        <fullName evidence="1">Uncharacterized protein</fullName>
    </submittedName>
</protein>
<evidence type="ECO:0000313" key="1">
    <source>
        <dbReference type="EMBL" id="MCD7460434.1"/>
    </source>
</evidence>
<proteinExistence type="predicted"/>
<comment type="caution">
    <text evidence="1">The sequence shown here is derived from an EMBL/GenBank/DDBJ whole genome shotgun (WGS) entry which is preliminary data.</text>
</comment>
<dbReference type="PANTHER" id="PTHR36702:SF1">
    <property type="entry name" value="HOLLIDAY JUNCTION RESOLVASE"/>
    <property type="match status" value="1"/>
</dbReference>